<evidence type="ECO:0000256" key="6">
    <source>
        <dbReference type="SAM" id="Phobius"/>
    </source>
</evidence>
<comment type="subcellular location">
    <subcellularLocation>
        <location evidence="1">Cell membrane</location>
        <topology evidence="1">Multi-pass membrane protein</topology>
    </subcellularLocation>
</comment>
<dbReference type="PANTHER" id="PTHR35007">
    <property type="entry name" value="INTEGRAL MEMBRANE PROTEIN-RELATED"/>
    <property type="match status" value="1"/>
</dbReference>
<evidence type="ECO:0000256" key="4">
    <source>
        <dbReference type="ARBA" id="ARBA00022989"/>
    </source>
</evidence>
<keyword evidence="2" id="KW-1003">Cell membrane</keyword>
<comment type="caution">
    <text evidence="8">The sequence shown here is derived from an EMBL/GenBank/DDBJ whole genome shotgun (WGS) entry which is preliminary data.</text>
</comment>
<keyword evidence="3 6" id="KW-0812">Transmembrane</keyword>
<evidence type="ECO:0000313" key="8">
    <source>
        <dbReference type="EMBL" id="RDB57368.1"/>
    </source>
</evidence>
<dbReference type="Pfam" id="PF00482">
    <property type="entry name" value="T2SSF"/>
    <property type="match status" value="1"/>
</dbReference>
<dbReference type="GO" id="GO:0005886">
    <property type="term" value="C:plasma membrane"/>
    <property type="evidence" value="ECO:0007669"/>
    <property type="project" value="UniProtKB-SubCell"/>
</dbReference>
<feature type="transmembrane region" description="Helical" evidence="6">
    <location>
        <begin position="261"/>
        <end position="282"/>
    </location>
</feature>
<accession>A0A369LH68</accession>
<keyword evidence="9" id="KW-1185">Reference proteome</keyword>
<dbReference type="OrthoDB" id="9810662at2"/>
<evidence type="ECO:0000256" key="1">
    <source>
        <dbReference type="ARBA" id="ARBA00004651"/>
    </source>
</evidence>
<evidence type="ECO:0000259" key="7">
    <source>
        <dbReference type="Pfam" id="PF00482"/>
    </source>
</evidence>
<evidence type="ECO:0000256" key="5">
    <source>
        <dbReference type="ARBA" id="ARBA00023136"/>
    </source>
</evidence>
<keyword evidence="5 6" id="KW-0472">Membrane</keyword>
<dbReference type="EMBL" id="PPTP01000001">
    <property type="protein sequence ID" value="RDB57368.1"/>
    <property type="molecule type" value="Genomic_DNA"/>
</dbReference>
<dbReference type="InterPro" id="IPR018076">
    <property type="entry name" value="T2SS_GspF_dom"/>
</dbReference>
<dbReference type="AlphaFoldDB" id="A0A369LH68"/>
<proteinExistence type="predicted"/>
<gene>
    <name evidence="8" type="ORF">C1880_00625</name>
</gene>
<feature type="transmembrane region" description="Helical" evidence="6">
    <location>
        <begin position="86"/>
        <end position="109"/>
    </location>
</feature>
<evidence type="ECO:0000313" key="9">
    <source>
        <dbReference type="Proteomes" id="UP000253792"/>
    </source>
</evidence>
<feature type="domain" description="Type II secretion system protein GspF" evidence="7">
    <location>
        <begin position="153"/>
        <end position="277"/>
    </location>
</feature>
<protein>
    <recommendedName>
        <fullName evidence="7">Type II secretion system protein GspF domain-containing protein</fullName>
    </recommendedName>
</protein>
<keyword evidence="4 6" id="KW-1133">Transmembrane helix</keyword>
<dbReference type="Proteomes" id="UP000253792">
    <property type="component" value="Unassembled WGS sequence"/>
</dbReference>
<sequence>MNIEMLRCIALSACAATVAGLLSFLALRRLGGIESGPIRRPHRAQHGENRLDSLTYGVTRYVPMSEKVADATRDMLSRSGVTMPAASFWAIRVASLSAGIAAGLVALPFIGGVQGIAAAAACAVAGLAAPQAWLLTRRAEWRDELDRQLPDALDLMAICISAGSSFEGALAAVGTRMDGAIAAAFARVAKEASYSSRSEALLGLAERAQVNSITFFAASLVQAERAGSSLVDIIRMQAQSVRTERRLKVDDITNKLSTKMLFPMLLLMLPSIIMLMLAPMILQLGEFF</sequence>
<evidence type="ECO:0000256" key="2">
    <source>
        <dbReference type="ARBA" id="ARBA00022475"/>
    </source>
</evidence>
<organism evidence="8 9">
    <name type="scientific">Senegalimassilia anaerobia</name>
    <dbReference type="NCBI Taxonomy" id="1473216"/>
    <lineage>
        <taxon>Bacteria</taxon>
        <taxon>Bacillati</taxon>
        <taxon>Actinomycetota</taxon>
        <taxon>Coriobacteriia</taxon>
        <taxon>Coriobacteriales</taxon>
        <taxon>Coriobacteriaceae</taxon>
        <taxon>Senegalimassilia</taxon>
    </lineage>
</organism>
<name>A0A369LH68_9ACTN</name>
<dbReference type="RefSeq" id="WP_114614598.1">
    <property type="nucleotide sequence ID" value="NZ_DBFBEK010000009.1"/>
</dbReference>
<reference evidence="8 9" key="1">
    <citation type="journal article" date="2018" name="Elife">
        <title>Discovery and characterization of a prevalent human gut bacterial enzyme sufficient for the inactivation of a family of plant toxins.</title>
        <authorList>
            <person name="Koppel N."/>
            <person name="Bisanz J.E."/>
            <person name="Pandelia M.E."/>
            <person name="Turnbaugh P.J."/>
            <person name="Balskus E.P."/>
        </authorList>
    </citation>
    <scope>NUCLEOTIDE SEQUENCE [LARGE SCALE GENOMIC DNA]</scope>
    <source>
        <strain evidence="9">anaerobia AP69FAA</strain>
    </source>
</reference>
<dbReference type="PANTHER" id="PTHR35007:SF2">
    <property type="entry name" value="PILUS ASSEMBLE PROTEIN"/>
    <property type="match status" value="1"/>
</dbReference>
<evidence type="ECO:0000256" key="3">
    <source>
        <dbReference type="ARBA" id="ARBA00022692"/>
    </source>
</evidence>
<feature type="transmembrane region" description="Helical" evidence="6">
    <location>
        <begin position="116"/>
        <end position="135"/>
    </location>
</feature>